<comment type="caution">
    <text evidence="1">The sequence shown here is derived from an EMBL/GenBank/DDBJ whole genome shotgun (WGS) entry which is preliminary data.</text>
</comment>
<dbReference type="InterPro" id="IPR007833">
    <property type="entry name" value="Capsule_polysaccharide_synth"/>
</dbReference>
<gene>
    <name evidence="1" type="ORF">O2N63_05130</name>
</gene>
<evidence type="ECO:0000313" key="2">
    <source>
        <dbReference type="Proteomes" id="UP001528040"/>
    </source>
</evidence>
<evidence type="ECO:0000313" key="1">
    <source>
        <dbReference type="EMBL" id="MDA5093467.1"/>
    </source>
</evidence>
<keyword evidence="2" id="KW-1185">Reference proteome</keyword>
<reference evidence="1 2" key="1">
    <citation type="submission" date="2023-01" db="EMBL/GenBank/DDBJ databases">
        <authorList>
            <person name="Yoon J.-W."/>
        </authorList>
    </citation>
    <scope>NUCLEOTIDE SEQUENCE [LARGE SCALE GENOMIC DNA]</scope>
    <source>
        <strain evidence="1 2">KMU-50</strain>
    </source>
</reference>
<proteinExistence type="predicted"/>
<protein>
    <submittedName>
        <fullName evidence="1">Uncharacterized protein</fullName>
    </submittedName>
</protein>
<organism evidence="1 2">
    <name type="scientific">Aliiroseovarius salicola</name>
    <dbReference type="NCBI Taxonomy" id="3009082"/>
    <lineage>
        <taxon>Bacteria</taxon>
        <taxon>Pseudomonadati</taxon>
        <taxon>Pseudomonadota</taxon>
        <taxon>Alphaproteobacteria</taxon>
        <taxon>Rhodobacterales</taxon>
        <taxon>Paracoccaceae</taxon>
        <taxon>Aliiroseovarius</taxon>
    </lineage>
</organism>
<accession>A0ABT4W0W2</accession>
<name>A0ABT4W0W2_9RHOB</name>
<dbReference type="RefSeq" id="WP_271053158.1">
    <property type="nucleotide sequence ID" value="NZ_JAQIIO010000002.1"/>
</dbReference>
<dbReference type="EMBL" id="JAQIIO010000002">
    <property type="protein sequence ID" value="MDA5093467.1"/>
    <property type="molecule type" value="Genomic_DNA"/>
</dbReference>
<sequence length="328" mass="37655">MEALTSPRKARATGDRRVVFHADDHWLASIATKEHPIFDQIKAALKKESIPTQLVKLDSRASEPVWEDPDAAHILLGSPARFGPRILHLWRAPIWGFWHIDEVGAGWQSSLRLSEFDGSNIDKGRAEYFFNGVTGYMLRENVSVQIQEARMHGSLQGAKATIFCQPASDLDRQSHYLSTEDMIRLTAEFDPKALVYVKLDPEQGKDERRRIMAVTQDYQNLRITEASTHDLIEASDLVVTHNAIQGFEALMQKCPVICCAKSPYWQAALTAKKPADLKEALEFGTLAMLDFEYEKYFYWTLVRHGFEPAKEVFEKRFLTRFYDKVMWR</sequence>
<dbReference type="Pfam" id="PF05159">
    <property type="entry name" value="Capsule_synth"/>
    <property type="match status" value="1"/>
</dbReference>
<dbReference type="Proteomes" id="UP001528040">
    <property type="component" value="Unassembled WGS sequence"/>
</dbReference>